<evidence type="ECO:0000313" key="10">
    <source>
        <dbReference type="Proteomes" id="UP000237105"/>
    </source>
</evidence>
<evidence type="ECO:0000256" key="7">
    <source>
        <dbReference type="RuleBase" id="RU000304"/>
    </source>
</evidence>
<dbReference type="Gene3D" id="1.10.510.10">
    <property type="entry name" value="Transferase(Phosphotransferase) domain 1"/>
    <property type="match status" value="2"/>
</dbReference>
<evidence type="ECO:0000313" key="9">
    <source>
        <dbReference type="EMBL" id="PON37287.1"/>
    </source>
</evidence>
<dbReference type="SMART" id="SM00220">
    <property type="entry name" value="S_TKc"/>
    <property type="match status" value="1"/>
</dbReference>
<sequence>MHLRNYKHGKRIGIGSFGKVKVAEHMLTGHKVAIKIPNREQIQDMGMEDKEKGRLHNDEARRIFELIISGVEYCHKNKVVHRDLKPENLLLDSNSNMKIVDFGLSNIMRDDCLLKTARYIIYDWDQIISRILYVGPEVDVWSCGITLYALLYGTLSFDNDNMSNLYRKIKESIEAS</sequence>
<keyword evidence="10" id="KW-1185">Reference proteome</keyword>
<dbReference type="PANTHER" id="PTHR24346">
    <property type="entry name" value="MAP/MICROTUBULE AFFINITY-REGULATING KINASE"/>
    <property type="match status" value="1"/>
</dbReference>
<evidence type="ECO:0000259" key="8">
    <source>
        <dbReference type="PROSITE" id="PS50011"/>
    </source>
</evidence>
<feature type="binding site" evidence="6">
    <location>
        <position position="35"/>
    </location>
    <ligand>
        <name>ATP</name>
        <dbReference type="ChEBI" id="CHEBI:30616"/>
    </ligand>
</feature>
<keyword evidence="2" id="KW-0808">Transferase</keyword>
<evidence type="ECO:0000256" key="6">
    <source>
        <dbReference type="PROSITE-ProRule" id="PRU10141"/>
    </source>
</evidence>
<dbReference type="GO" id="GO:0005737">
    <property type="term" value="C:cytoplasm"/>
    <property type="evidence" value="ECO:0007669"/>
    <property type="project" value="TreeGrafter"/>
</dbReference>
<evidence type="ECO:0000256" key="1">
    <source>
        <dbReference type="ARBA" id="ARBA00022527"/>
    </source>
</evidence>
<dbReference type="Proteomes" id="UP000237105">
    <property type="component" value="Unassembled WGS sequence"/>
</dbReference>
<evidence type="ECO:0000256" key="2">
    <source>
        <dbReference type="ARBA" id="ARBA00022679"/>
    </source>
</evidence>
<dbReference type="PROSITE" id="PS00107">
    <property type="entry name" value="PROTEIN_KINASE_ATP"/>
    <property type="match status" value="1"/>
</dbReference>
<gene>
    <name evidence="9" type="ORF">PanWU01x14_321340</name>
</gene>
<dbReference type="Pfam" id="PF00069">
    <property type="entry name" value="Pkinase"/>
    <property type="match status" value="1"/>
</dbReference>
<organism evidence="9 10">
    <name type="scientific">Parasponia andersonii</name>
    <name type="common">Sponia andersonii</name>
    <dbReference type="NCBI Taxonomy" id="3476"/>
    <lineage>
        <taxon>Eukaryota</taxon>
        <taxon>Viridiplantae</taxon>
        <taxon>Streptophyta</taxon>
        <taxon>Embryophyta</taxon>
        <taxon>Tracheophyta</taxon>
        <taxon>Spermatophyta</taxon>
        <taxon>Magnoliopsida</taxon>
        <taxon>eudicotyledons</taxon>
        <taxon>Gunneridae</taxon>
        <taxon>Pentapetalae</taxon>
        <taxon>rosids</taxon>
        <taxon>fabids</taxon>
        <taxon>Rosales</taxon>
        <taxon>Cannabaceae</taxon>
        <taxon>Parasponia</taxon>
    </lineage>
</organism>
<dbReference type="GO" id="GO:0005524">
    <property type="term" value="F:ATP binding"/>
    <property type="evidence" value="ECO:0007669"/>
    <property type="project" value="UniProtKB-UniRule"/>
</dbReference>
<comment type="similarity">
    <text evidence="7">Belongs to the protein kinase superfamily.</text>
</comment>
<dbReference type="EMBL" id="JXTB01000536">
    <property type="protein sequence ID" value="PON37287.1"/>
    <property type="molecule type" value="Genomic_DNA"/>
</dbReference>
<keyword evidence="5 6" id="KW-0067">ATP-binding</keyword>
<keyword evidence="4 9" id="KW-0418">Kinase</keyword>
<dbReference type="InterPro" id="IPR011009">
    <property type="entry name" value="Kinase-like_dom_sf"/>
</dbReference>
<dbReference type="PROSITE" id="PS00108">
    <property type="entry name" value="PROTEIN_KINASE_ST"/>
    <property type="match status" value="1"/>
</dbReference>
<reference evidence="10" key="1">
    <citation type="submission" date="2016-06" db="EMBL/GenBank/DDBJ databases">
        <title>Parallel loss of symbiosis genes in relatives of nitrogen-fixing non-legume Parasponia.</title>
        <authorList>
            <person name="Van Velzen R."/>
            <person name="Holmer R."/>
            <person name="Bu F."/>
            <person name="Rutten L."/>
            <person name="Van Zeijl A."/>
            <person name="Liu W."/>
            <person name="Santuari L."/>
            <person name="Cao Q."/>
            <person name="Sharma T."/>
            <person name="Shen D."/>
            <person name="Roswanjaya Y."/>
            <person name="Wardhani T."/>
            <person name="Kalhor M.S."/>
            <person name="Jansen J."/>
            <person name="Van den Hoogen J."/>
            <person name="Gungor B."/>
            <person name="Hartog M."/>
            <person name="Hontelez J."/>
            <person name="Verver J."/>
            <person name="Yang W.-C."/>
            <person name="Schijlen E."/>
            <person name="Repin R."/>
            <person name="Schilthuizen M."/>
            <person name="Schranz E."/>
            <person name="Heidstra R."/>
            <person name="Miyata K."/>
            <person name="Fedorova E."/>
            <person name="Kohlen W."/>
            <person name="Bisseling T."/>
            <person name="Smit S."/>
            <person name="Geurts R."/>
        </authorList>
    </citation>
    <scope>NUCLEOTIDE SEQUENCE [LARGE SCALE GENOMIC DNA]</scope>
    <source>
        <strain evidence="10">cv. WU1-14</strain>
    </source>
</reference>
<keyword evidence="1 7" id="KW-0723">Serine/threonine-protein kinase</keyword>
<dbReference type="InterPro" id="IPR017441">
    <property type="entry name" value="Protein_kinase_ATP_BS"/>
</dbReference>
<accession>A0A2P5AL61</accession>
<dbReference type="OrthoDB" id="193931at2759"/>
<dbReference type="AlphaFoldDB" id="A0A2P5AL61"/>
<proteinExistence type="inferred from homology"/>
<name>A0A2P5AL61_PARAD</name>
<dbReference type="PANTHER" id="PTHR24346:SF82">
    <property type="entry name" value="KP78A-RELATED"/>
    <property type="match status" value="1"/>
</dbReference>
<dbReference type="SUPFAM" id="SSF56112">
    <property type="entry name" value="Protein kinase-like (PK-like)"/>
    <property type="match status" value="1"/>
</dbReference>
<keyword evidence="3 6" id="KW-0547">Nucleotide-binding</keyword>
<evidence type="ECO:0000256" key="3">
    <source>
        <dbReference type="ARBA" id="ARBA00022741"/>
    </source>
</evidence>
<dbReference type="PROSITE" id="PS50011">
    <property type="entry name" value="PROTEIN_KINASE_DOM"/>
    <property type="match status" value="1"/>
</dbReference>
<evidence type="ECO:0000256" key="4">
    <source>
        <dbReference type="ARBA" id="ARBA00022777"/>
    </source>
</evidence>
<dbReference type="InterPro" id="IPR000719">
    <property type="entry name" value="Prot_kinase_dom"/>
</dbReference>
<dbReference type="InterPro" id="IPR008271">
    <property type="entry name" value="Ser/Thr_kinase_AS"/>
</dbReference>
<dbReference type="GO" id="GO:0004674">
    <property type="term" value="F:protein serine/threonine kinase activity"/>
    <property type="evidence" value="ECO:0007669"/>
    <property type="project" value="UniProtKB-KW"/>
</dbReference>
<dbReference type="GO" id="GO:0035556">
    <property type="term" value="P:intracellular signal transduction"/>
    <property type="evidence" value="ECO:0007669"/>
    <property type="project" value="TreeGrafter"/>
</dbReference>
<protein>
    <submittedName>
        <fullName evidence="9">Serine/threonine protein kinase</fullName>
    </submittedName>
</protein>
<evidence type="ECO:0000256" key="5">
    <source>
        <dbReference type="ARBA" id="ARBA00022840"/>
    </source>
</evidence>
<feature type="domain" description="Protein kinase" evidence="8">
    <location>
        <begin position="1"/>
        <end position="176"/>
    </location>
</feature>
<dbReference type="STRING" id="3476.A0A2P5AL61"/>
<comment type="caution">
    <text evidence="9">The sequence shown here is derived from an EMBL/GenBank/DDBJ whole genome shotgun (WGS) entry which is preliminary data.</text>
</comment>